<keyword evidence="5" id="KW-0460">Magnesium</keyword>
<keyword evidence="3 7" id="KW-0808">Transferase</keyword>
<evidence type="ECO:0000313" key="9">
    <source>
        <dbReference type="Proteomes" id="UP000247465"/>
    </source>
</evidence>
<dbReference type="InterPro" id="IPR033749">
    <property type="entry name" value="Polyprenyl_synt_CS"/>
</dbReference>
<dbReference type="SUPFAM" id="SSF48576">
    <property type="entry name" value="Terpenoid synthases"/>
    <property type="match status" value="1"/>
</dbReference>
<dbReference type="AlphaFoldDB" id="A0A2Z4AFK1"/>
<dbReference type="InterPro" id="IPR008949">
    <property type="entry name" value="Isoprenoid_synthase_dom_sf"/>
</dbReference>
<sequence>MEIEEKLSQLKARIETGLSQYVPDGNTRPKVLHEAMNYSLRIGGKRLRPTLLILASELYPARADPIPAASAIECLHTYSLIHDDLPSIDNSVLRRGQPSCHIQFDEATAVLAGDALLTHSFALLADAYKDQPDLATALIGELGSAADSRRLIGGQMEDILAEDSDCSPEQLDYIHINKTASLIQATLVMGVRLTWAESSQLNLAAELGRNLGLAYQIIDDILDATSDTKTLGKTAGQDSDRKKNTYIKLHGLSRSRAKAGELTTAALAVCDKMDADTNLLTAVINRMEHRIN</sequence>
<dbReference type="GO" id="GO:0046872">
    <property type="term" value="F:metal ion binding"/>
    <property type="evidence" value="ECO:0007669"/>
    <property type="project" value="UniProtKB-KW"/>
</dbReference>
<dbReference type="InterPro" id="IPR000092">
    <property type="entry name" value="Polyprenyl_synt"/>
</dbReference>
<evidence type="ECO:0000256" key="2">
    <source>
        <dbReference type="ARBA" id="ARBA00006706"/>
    </source>
</evidence>
<dbReference type="GO" id="GO:0004337">
    <property type="term" value="F:(2E,6E)-farnesyl diphosphate synthase activity"/>
    <property type="evidence" value="ECO:0007669"/>
    <property type="project" value="UniProtKB-EC"/>
</dbReference>
<comment type="cofactor">
    <cofactor evidence="1">
        <name>Mg(2+)</name>
        <dbReference type="ChEBI" id="CHEBI:18420"/>
    </cofactor>
</comment>
<dbReference type="FunFam" id="1.10.600.10:FF:000001">
    <property type="entry name" value="Geranylgeranyl diphosphate synthase"/>
    <property type="match status" value="1"/>
</dbReference>
<name>A0A2Z4AFK1_9BACT</name>
<dbReference type="NCBIfam" id="NF045485">
    <property type="entry name" value="FPPsyn"/>
    <property type="match status" value="1"/>
</dbReference>
<dbReference type="Pfam" id="PF00348">
    <property type="entry name" value="polyprenyl_synt"/>
    <property type="match status" value="1"/>
</dbReference>
<dbReference type="GO" id="GO:0016114">
    <property type="term" value="P:terpenoid biosynthetic process"/>
    <property type="evidence" value="ECO:0007669"/>
    <property type="project" value="UniProtKB-ARBA"/>
</dbReference>
<dbReference type="PROSITE" id="PS00444">
    <property type="entry name" value="POLYPRENYL_SYNTHASE_2"/>
    <property type="match status" value="1"/>
</dbReference>
<dbReference type="EMBL" id="CP029803">
    <property type="protein sequence ID" value="AWT60305.1"/>
    <property type="molecule type" value="Genomic_DNA"/>
</dbReference>
<evidence type="ECO:0000256" key="1">
    <source>
        <dbReference type="ARBA" id="ARBA00001946"/>
    </source>
</evidence>
<dbReference type="GO" id="GO:0005737">
    <property type="term" value="C:cytoplasm"/>
    <property type="evidence" value="ECO:0007669"/>
    <property type="project" value="UniProtKB-ARBA"/>
</dbReference>
<dbReference type="EC" id="2.5.1.10" evidence="8"/>
<reference evidence="8 9" key="1">
    <citation type="submission" date="2018-06" db="EMBL/GenBank/DDBJ databases">
        <title>Draft Genome Sequence of a Novel Marine Bacterium Related to the Verrucomicrobia.</title>
        <authorList>
            <person name="Vosseberg J."/>
            <person name="Martijn J."/>
            <person name="Ettema T.J.G."/>
        </authorList>
    </citation>
    <scope>NUCLEOTIDE SEQUENCE [LARGE SCALE GENOMIC DNA]</scope>
    <source>
        <strain evidence="8">TARA_B100001123</strain>
    </source>
</reference>
<dbReference type="KEGG" id="mtar:DF168_01511"/>
<gene>
    <name evidence="8" type="ORF">DF168_01511</name>
</gene>
<dbReference type="PROSITE" id="PS00723">
    <property type="entry name" value="POLYPRENYL_SYNTHASE_1"/>
    <property type="match status" value="1"/>
</dbReference>
<dbReference type="SFLD" id="SFLDS00005">
    <property type="entry name" value="Isoprenoid_Synthase_Type_I"/>
    <property type="match status" value="1"/>
</dbReference>
<organism evidence="8 9">
    <name type="scientific">Candidatus Moanibacter tarae</name>
    <dbReference type="NCBI Taxonomy" id="2200854"/>
    <lineage>
        <taxon>Bacteria</taxon>
        <taxon>Pseudomonadati</taxon>
        <taxon>Verrucomicrobiota</taxon>
        <taxon>Opitutia</taxon>
        <taxon>Puniceicoccales</taxon>
        <taxon>Puniceicoccales incertae sedis</taxon>
        <taxon>Candidatus Moanibacter</taxon>
    </lineage>
</organism>
<dbReference type="Gene3D" id="1.10.600.10">
    <property type="entry name" value="Farnesyl Diphosphate Synthase"/>
    <property type="match status" value="1"/>
</dbReference>
<dbReference type="PANTHER" id="PTHR43281:SF1">
    <property type="entry name" value="FARNESYL DIPHOSPHATE SYNTHASE"/>
    <property type="match status" value="1"/>
</dbReference>
<proteinExistence type="inferred from homology"/>
<comment type="similarity">
    <text evidence="2 7">Belongs to the FPP/GGPP synthase family.</text>
</comment>
<dbReference type="PANTHER" id="PTHR43281">
    <property type="entry name" value="FARNESYL DIPHOSPHATE SYNTHASE"/>
    <property type="match status" value="1"/>
</dbReference>
<evidence type="ECO:0000256" key="3">
    <source>
        <dbReference type="ARBA" id="ARBA00022679"/>
    </source>
</evidence>
<evidence type="ECO:0000256" key="6">
    <source>
        <dbReference type="ARBA" id="ARBA00023229"/>
    </source>
</evidence>
<keyword evidence="4" id="KW-0479">Metal-binding</keyword>
<dbReference type="SFLD" id="SFLDG01017">
    <property type="entry name" value="Polyprenyl_Transferase_Like"/>
    <property type="match status" value="1"/>
</dbReference>
<evidence type="ECO:0000313" key="8">
    <source>
        <dbReference type="EMBL" id="AWT60305.1"/>
    </source>
</evidence>
<protein>
    <submittedName>
        <fullName evidence="8">Farnesyl diphosphate synthase</fullName>
        <ecNumber evidence="8">2.5.1.10</ecNumber>
    </submittedName>
</protein>
<evidence type="ECO:0000256" key="4">
    <source>
        <dbReference type="ARBA" id="ARBA00022723"/>
    </source>
</evidence>
<dbReference type="InterPro" id="IPR053378">
    <property type="entry name" value="Prenyl_diphosphate_synthase"/>
</dbReference>
<keyword evidence="6" id="KW-0414">Isoprene biosynthesis</keyword>
<accession>A0A2Z4AFK1</accession>
<evidence type="ECO:0000256" key="5">
    <source>
        <dbReference type="ARBA" id="ARBA00022842"/>
    </source>
</evidence>
<evidence type="ECO:0000256" key="7">
    <source>
        <dbReference type="RuleBase" id="RU004466"/>
    </source>
</evidence>
<dbReference type="CDD" id="cd00685">
    <property type="entry name" value="Trans_IPPS_HT"/>
    <property type="match status" value="1"/>
</dbReference>
<dbReference type="Proteomes" id="UP000247465">
    <property type="component" value="Chromosome"/>
</dbReference>